<dbReference type="Pfam" id="PF13726">
    <property type="entry name" value="Na_H_antiport_2"/>
    <property type="match status" value="1"/>
</dbReference>
<proteinExistence type="predicted"/>
<keyword evidence="5 6" id="KW-0472">Membrane</keyword>
<evidence type="ECO:0000256" key="1">
    <source>
        <dbReference type="ARBA" id="ARBA00004651"/>
    </source>
</evidence>
<evidence type="ECO:0000256" key="5">
    <source>
        <dbReference type="ARBA" id="ARBA00023136"/>
    </source>
</evidence>
<feature type="transmembrane region" description="Helical" evidence="6">
    <location>
        <begin position="7"/>
        <end position="40"/>
    </location>
</feature>
<feature type="transmembrane region" description="Helical" evidence="6">
    <location>
        <begin position="187"/>
        <end position="207"/>
    </location>
</feature>
<dbReference type="Proteomes" id="UP000754750">
    <property type="component" value="Unassembled WGS sequence"/>
</dbReference>
<dbReference type="GO" id="GO:0005886">
    <property type="term" value="C:plasma membrane"/>
    <property type="evidence" value="ECO:0007669"/>
    <property type="project" value="UniProtKB-SubCell"/>
</dbReference>
<feature type="transmembrane region" description="Helical" evidence="6">
    <location>
        <begin position="352"/>
        <end position="381"/>
    </location>
</feature>
<accession>A0A928Q5T1</accession>
<feature type="transmembrane region" description="Helical" evidence="6">
    <location>
        <begin position="235"/>
        <end position="251"/>
    </location>
</feature>
<feature type="domain" description="Putative Na+/H+ antiporter N-terminal" evidence="8">
    <location>
        <begin position="5"/>
        <end position="90"/>
    </location>
</feature>
<dbReference type="AlphaFoldDB" id="A0A928Q5T1"/>
<comment type="caution">
    <text evidence="9">The sequence shown here is derived from an EMBL/GenBank/DDBJ whole genome shotgun (WGS) entry which is preliminary data.</text>
</comment>
<evidence type="ECO:0000259" key="7">
    <source>
        <dbReference type="Pfam" id="PF03553"/>
    </source>
</evidence>
<feature type="transmembrane region" description="Helical" evidence="6">
    <location>
        <begin position="90"/>
        <end position="106"/>
    </location>
</feature>
<gene>
    <name evidence="9" type="ORF">E7512_11425</name>
</gene>
<feature type="transmembrane region" description="Helical" evidence="6">
    <location>
        <begin position="60"/>
        <end position="78"/>
    </location>
</feature>
<keyword evidence="4 6" id="KW-1133">Transmembrane helix</keyword>
<keyword evidence="2" id="KW-1003">Cell membrane</keyword>
<feature type="transmembrane region" description="Helical" evidence="6">
    <location>
        <begin position="316"/>
        <end position="340"/>
    </location>
</feature>
<name>A0A928Q5T1_9FIRM</name>
<dbReference type="InterPro" id="IPR052576">
    <property type="entry name" value="AA_Transporter-Related"/>
</dbReference>
<comment type="subcellular location">
    <subcellularLocation>
        <location evidence="1">Cell membrane</location>
        <topology evidence="1">Multi-pass membrane protein</topology>
    </subcellularLocation>
</comment>
<keyword evidence="3 6" id="KW-0812">Transmembrane</keyword>
<evidence type="ECO:0000313" key="10">
    <source>
        <dbReference type="Proteomes" id="UP000754750"/>
    </source>
</evidence>
<evidence type="ECO:0000313" key="9">
    <source>
        <dbReference type="EMBL" id="MBE6834165.1"/>
    </source>
</evidence>
<dbReference type="PANTHER" id="PTHR37821">
    <property type="entry name" value="AMINO ACID TRANSPORTER YUIF-RELATED"/>
    <property type="match status" value="1"/>
</dbReference>
<dbReference type="RefSeq" id="WP_020072022.1">
    <property type="nucleotide sequence ID" value="NZ_JBKWRC010000001.1"/>
</dbReference>
<dbReference type="EMBL" id="SVNY01000005">
    <property type="protein sequence ID" value="MBE6834165.1"/>
    <property type="molecule type" value="Genomic_DNA"/>
</dbReference>
<dbReference type="InterPro" id="IPR032813">
    <property type="entry name" value="Na_H_antiport_N"/>
</dbReference>
<feature type="transmembrane region" description="Helical" evidence="6">
    <location>
        <begin position="142"/>
        <end position="167"/>
    </location>
</feature>
<feature type="domain" description="Na+/H+ antiporter NhaC-like C-terminal" evidence="7">
    <location>
        <begin position="146"/>
        <end position="428"/>
    </location>
</feature>
<organism evidence="9 10">
    <name type="scientific">Faecalispora sporosphaeroides</name>
    <dbReference type="NCBI Taxonomy" id="1549"/>
    <lineage>
        <taxon>Bacteria</taxon>
        <taxon>Bacillati</taxon>
        <taxon>Bacillota</taxon>
        <taxon>Clostridia</taxon>
        <taxon>Eubacteriales</taxon>
        <taxon>Oscillospiraceae</taxon>
        <taxon>Faecalispora</taxon>
    </lineage>
</organism>
<dbReference type="Pfam" id="PF03553">
    <property type="entry name" value="Na_H_antiporter"/>
    <property type="match status" value="1"/>
</dbReference>
<evidence type="ECO:0000256" key="6">
    <source>
        <dbReference type="SAM" id="Phobius"/>
    </source>
</evidence>
<protein>
    <submittedName>
        <fullName evidence="9">Sodium:proton antiporter</fullName>
    </submittedName>
</protein>
<feature type="transmembrane region" description="Helical" evidence="6">
    <location>
        <begin position="112"/>
        <end position="130"/>
    </location>
</feature>
<dbReference type="InterPro" id="IPR018461">
    <property type="entry name" value="Na/H_Antiport_NhaC-like_C"/>
</dbReference>
<evidence type="ECO:0000256" key="4">
    <source>
        <dbReference type="ARBA" id="ARBA00022989"/>
    </source>
</evidence>
<reference evidence="9" key="1">
    <citation type="submission" date="2019-04" db="EMBL/GenBank/DDBJ databases">
        <title>Evolution of Biomass-Degrading Anaerobic Consortia Revealed by Metagenomics.</title>
        <authorList>
            <person name="Peng X."/>
        </authorList>
    </citation>
    <scope>NUCLEOTIDE SEQUENCE</scope>
    <source>
        <strain evidence="9">SIG551</strain>
    </source>
</reference>
<evidence type="ECO:0000256" key="3">
    <source>
        <dbReference type="ARBA" id="ARBA00022692"/>
    </source>
</evidence>
<evidence type="ECO:0000256" key="2">
    <source>
        <dbReference type="ARBA" id="ARBA00022475"/>
    </source>
</evidence>
<evidence type="ECO:0000259" key="8">
    <source>
        <dbReference type="Pfam" id="PF13726"/>
    </source>
</evidence>
<feature type="transmembrane region" description="Helical" evidence="6">
    <location>
        <begin position="286"/>
        <end position="304"/>
    </location>
</feature>
<dbReference type="PANTHER" id="PTHR37821:SF1">
    <property type="entry name" value="AMINO ACID TRANSPORTER YUIF-RELATED"/>
    <property type="match status" value="1"/>
</dbReference>
<sequence length="434" mass="46049">MVLTNPVLIAVVVLLILCFLRVNVLLALFVSAVTAGLVAGMDVSTTMTTFITGIGEDPETALSYVMLGGLAATISYTGVSDILAVKIAKLVNGKSLVFVFFLGFISCFSQNLIPVHIAFIPILIPPLLIVMNKMKIDRRAVACALAFGLRAPYVAIPAGFGLIYHGIISNNMSKNGMEIDKMDVWRYTWPLGVAMLVGFVLVVLFLYRKPREYKNVEGFAVDLDTVDTTMTFKHWAAVIAAVVTLVIQLVWGSLPLGALVGLAIMFLTKAVKWADMDKIIDEGVQLMGFIAFVMLASNGFSAVLRDSGGVDQLIQSSLGFIGGSKLLGAFVMMLVGMFIVMGTGTSFGTVPVLAVLYVPLCAQLGFSVGATTLLIAAAATIGDTGSPVSDTTLGPTAGLNADGQHDHIWDTCVPTFIASDIPIFILAIVAPLLM</sequence>